<comment type="caution">
    <text evidence="2">The sequence shown here is derived from an EMBL/GenBank/DDBJ whole genome shotgun (WGS) entry which is preliminary data.</text>
</comment>
<accession>A0AAN8CGE9</accession>
<dbReference type="EMBL" id="JAURVH010001531">
    <property type="protein sequence ID" value="KAK5903140.1"/>
    <property type="molecule type" value="Genomic_DNA"/>
</dbReference>
<dbReference type="AlphaFoldDB" id="A0AAN8CGE9"/>
<name>A0AAN8CGE9_CHAGU</name>
<organism evidence="2 3">
    <name type="scientific">Champsocephalus gunnari</name>
    <name type="common">Mackerel icefish</name>
    <dbReference type="NCBI Taxonomy" id="52237"/>
    <lineage>
        <taxon>Eukaryota</taxon>
        <taxon>Metazoa</taxon>
        <taxon>Chordata</taxon>
        <taxon>Craniata</taxon>
        <taxon>Vertebrata</taxon>
        <taxon>Euteleostomi</taxon>
        <taxon>Actinopterygii</taxon>
        <taxon>Neopterygii</taxon>
        <taxon>Teleostei</taxon>
        <taxon>Neoteleostei</taxon>
        <taxon>Acanthomorphata</taxon>
        <taxon>Eupercaria</taxon>
        <taxon>Perciformes</taxon>
        <taxon>Notothenioidei</taxon>
        <taxon>Channichthyidae</taxon>
        <taxon>Champsocephalus</taxon>
    </lineage>
</organism>
<feature type="compositionally biased region" description="Basic and acidic residues" evidence="1">
    <location>
        <begin position="1"/>
        <end position="16"/>
    </location>
</feature>
<protein>
    <submittedName>
        <fullName evidence="2">Uncharacterized protein</fullName>
    </submittedName>
</protein>
<reference evidence="2 3" key="1">
    <citation type="journal article" date="2023" name="Mol. Biol. Evol.">
        <title>Genomics of Secondarily Temperate Adaptation in the Only Non-Antarctic Icefish.</title>
        <authorList>
            <person name="Rivera-Colon A.G."/>
            <person name="Rayamajhi N."/>
            <person name="Minhas B.F."/>
            <person name="Madrigal G."/>
            <person name="Bilyk K.T."/>
            <person name="Yoon V."/>
            <person name="Hune M."/>
            <person name="Gregory S."/>
            <person name="Cheng C.H.C."/>
            <person name="Catchen J.M."/>
        </authorList>
    </citation>
    <scope>NUCLEOTIDE SEQUENCE [LARGE SCALE GENOMIC DNA]</scope>
    <source>
        <tissue evidence="2">White muscle</tissue>
    </source>
</reference>
<evidence type="ECO:0000313" key="3">
    <source>
        <dbReference type="Proteomes" id="UP001331515"/>
    </source>
</evidence>
<evidence type="ECO:0000256" key="1">
    <source>
        <dbReference type="SAM" id="MobiDB-lite"/>
    </source>
</evidence>
<feature type="compositionally biased region" description="Basic residues" evidence="1">
    <location>
        <begin position="70"/>
        <end position="82"/>
    </location>
</feature>
<keyword evidence="3" id="KW-1185">Reference proteome</keyword>
<proteinExistence type="predicted"/>
<dbReference type="Proteomes" id="UP001331515">
    <property type="component" value="Unassembled WGS sequence"/>
</dbReference>
<evidence type="ECO:0000313" key="2">
    <source>
        <dbReference type="EMBL" id="KAK5903140.1"/>
    </source>
</evidence>
<gene>
    <name evidence="2" type="ORF">CgunFtcFv8_006947</name>
</gene>
<feature type="region of interest" description="Disordered" evidence="1">
    <location>
        <begin position="62"/>
        <end position="91"/>
    </location>
</feature>
<feature type="region of interest" description="Disordered" evidence="1">
    <location>
        <begin position="1"/>
        <end position="43"/>
    </location>
</feature>
<sequence>MDDNTDNNKAEKERRQGGKGTRLIVTSSWSKLKEETRGMSKQRAGELTIVKSEKKESLIELLRSSTTSSQRHRSRALKRTHTSGRGTSSFIRNQTVIVSQCTLQEKKRWGMRRGKDERER</sequence>